<organism evidence="12 13">
    <name type="scientific">Glutamicibacter ardleyensis</name>
    <dbReference type="NCBI Taxonomy" id="225894"/>
    <lineage>
        <taxon>Bacteria</taxon>
        <taxon>Bacillati</taxon>
        <taxon>Actinomycetota</taxon>
        <taxon>Actinomycetes</taxon>
        <taxon>Micrococcales</taxon>
        <taxon>Micrococcaceae</taxon>
        <taxon>Glutamicibacter</taxon>
    </lineage>
</organism>
<protein>
    <recommendedName>
        <fullName evidence="11">Protein kinase domain-containing protein</fullName>
    </recommendedName>
</protein>
<dbReference type="Proteomes" id="UP000606115">
    <property type="component" value="Unassembled WGS sequence"/>
</dbReference>
<dbReference type="PROSITE" id="PS50011">
    <property type="entry name" value="PROTEIN_KINASE_DOM"/>
    <property type="match status" value="1"/>
</dbReference>
<accession>A0ABQ2DMB1</accession>
<dbReference type="GeneID" id="303304573"/>
<evidence type="ECO:0000256" key="7">
    <source>
        <dbReference type="ARBA" id="ARBA00047899"/>
    </source>
</evidence>
<evidence type="ECO:0000256" key="4">
    <source>
        <dbReference type="ARBA" id="ARBA00022741"/>
    </source>
</evidence>
<dbReference type="Pfam" id="PF00069">
    <property type="entry name" value="Pkinase"/>
    <property type="match status" value="1"/>
</dbReference>
<gene>
    <name evidence="12" type="ORF">GCM10007173_22160</name>
</gene>
<comment type="caution">
    <text evidence="12">The sequence shown here is derived from an EMBL/GenBank/DDBJ whole genome shotgun (WGS) entry which is preliminary data.</text>
</comment>
<keyword evidence="2" id="KW-0723">Serine/threonine-protein kinase</keyword>
<dbReference type="InterPro" id="IPR000719">
    <property type="entry name" value="Prot_kinase_dom"/>
</dbReference>
<keyword evidence="13" id="KW-1185">Reference proteome</keyword>
<evidence type="ECO:0000256" key="3">
    <source>
        <dbReference type="ARBA" id="ARBA00022679"/>
    </source>
</evidence>
<evidence type="ECO:0000256" key="1">
    <source>
        <dbReference type="ARBA" id="ARBA00008874"/>
    </source>
</evidence>
<sequence length="471" mass="51074">MRRDSDQSYMVLKISSEAERICSLRQKQVESARKYVVDFYGTLTTQLGAGILMEYCPGGSLAQLLEERAPFSLGECVTALAPIAQTLSALHASGQVHGDVSASNVLLTAEGMPKLGDFQEARIASDQSVGSGTPGFMAPEVAACQIESRVGEQDVYSLGACLWFLLEGTAPPEPGQRPPITVIFPQIPTLIHELMLDSLHLDPRQRPTAEQFARTLFAAAQAEPIDWQHCTPTDSTHLMATVHPEVKSKHARVKLRKVKGPKKPSSAAQSHWQEHELHQTPGRSKVYLTVVGGISLIVVSILGVNLMGDQRNSTKAENTEPAVPVEDCRIQDAAVVPACAFSADVVIANFLKLSGERDAALEAKNIKALARIYPPASEQLERDKQMLDSLAELELGLSGLNTTLEDISIMARAHPDTVILSATSTQEAYDYINAKDQVVHRAASGAHERIQVELKLVEGQWKIGKLLGRGA</sequence>
<evidence type="ECO:0000256" key="6">
    <source>
        <dbReference type="ARBA" id="ARBA00022840"/>
    </source>
</evidence>
<evidence type="ECO:0000256" key="8">
    <source>
        <dbReference type="ARBA" id="ARBA00048679"/>
    </source>
</evidence>
<name>A0ABQ2DMB1_9MICC</name>
<dbReference type="PANTHER" id="PTHR48012:SF10">
    <property type="entry name" value="FI20177P1"/>
    <property type="match status" value="1"/>
</dbReference>
<feature type="transmembrane region" description="Helical" evidence="10">
    <location>
        <begin position="286"/>
        <end position="308"/>
    </location>
</feature>
<feature type="region of interest" description="Disordered" evidence="9">
    <location>
        <begin position="254"/>
        <end position="278"/>
    </location>
</feature>
<dbReference type="SUPFAM" id="SSF56112">
    <property type="entry name" value="Protein kinase-like (PK-like)"/>
    <property type="match status" value="1"/>
</dbReference>
<evidence type="ECO:0000256" key="5">
    <source>
        <dbReference type="ARBA" id="ARBA00022777"/>
    </source>
</evidence>
<evidence type="ECO:0000259" key="11">
    <source>
        <dbReference type="PROSITE" id="PS50011"/>
    </source>
</evidence>
<comment type="catalytic activity">
    <reaction evidence="8">
        <text>L-seryl-[protein] + ATP = O-phospho-L-seryl-[protein] + ADP + H(+)</text>
        <dbReference type="Rhea" id="RHEA:17989"/>
        <dbReference type="Rhea" id="RHEA-COMP:9863"/>
        <dbReference type="Rhea" id="RHEA-COMP:11604"/>
        <dbReference type="ChEBI" id="CHEBI:15378"/>
        <dbReference type="ChEBI" id="CHEBI:29999"/>
        <dbReference type="ChEBI" id="CHEBI:30616"/>
        <dbReference type="ChEBI" id="CHEBI:83421"/>
        <dbReference type="ChEBI" id="CHEBI:456216"/>
        <dbReference type="EC" id="2.7.11.1"/>
    </reaction>
</comment>
<feature type="domain" description="Protein kinase" evidence="11">
    <location>
        <begin position="1"/>
        <end position="218"/>
    </location>
</feature>
<keyword evidence="10" id="KW-0472">Membrane</keyword>
<dbReference type="Gene3D" id="1.10.510.10">
    <property type="entry name" value="Transferase(Phosphotransferase) domain 1"/>
    <property type="match status" value="1"/>
</dbReference>
<keyword evidence="4" id="KW-0547">Nucleotide-binding</keyword>
<evidence type="ECO:0000256" key="9">
    <source>
        <dbReference type="SAM" id="MobiDB-lite"/>
    </source>
</evidence>
<keyword evidence="5" id="KW-0418">Kinase</keyword>
<evidence type="ECO:0000313" key="12">
    <source>
        <dbReference type="EMBL" id="GGJ62844.1"/>
    </source>
</evidence>
<dbReference type="InterPro" id="IPR050629">
    <property type="entry name" value="STE20/SPS1-PAK"/>
</dbReference>
<keyword evidence="3" id="KW-0808">Transferase</keyword>
<evidence type="ECO:0000313" key="13">
    <source>
        <dbReference type="Proteomes" id="UP000606115"/>
    </source>
</evidence>
<proteinExistence type="inferred from homology"/>
<dbReference type="InterPro" id="IPR011009">
    <property type="entry name" value="Kinase-like_dom_sf"/>
</dbReference>
<comment type="catalytic activity">
    <reaction evidence="7">
        <text>L-threonyl-[protein] + ATP = O-phospho-L-threonyl-[protein] + ADP + H(+)</text>
        <dbReference type="Rhea" id="RHEA:46608"/>
        <dbReference type="Rhea" id="RHEA-COMP:11060"/>
        <dbReference type="Rhea" id="RHEA-COMP:11605"/>
        <dbReference type="ChEBI" id="CHEBI:15378"/>
        <dbReference type="ChEBI" id="CHEBI:30013"/>
        <dbReference type="ChEBI" id="CHEBI:30616"/>
        <dbReference type="ChEBI" id="CHEBI:61977"/>
        <dbReference type="ChEBI" id="CHEBI:456216"/>
        <dbReference type="EC" id="2.7.11.1"/>
    </reaction>
</comment>
<comment type="similarity">
    <text evidence="1">Belongs to the protein kinase superfamily. STE Ser/Thr protein kinase family. STE20 subfamily.</text>
</comment>
<keyword evidence="10" id="KW-0812">Transmembrane</keyword>
<dbReference type="PANTHER" id="PTHR48012">
    <property type="entry name" value="STERILE20-LIKE KINASE, ISOFORM B-RELATED"/>
    <property type="match status" value="1"/>
</dbReference>
<dbReference type="EMBL" id="BMKX01000005">
    <property type="protein sequence ID" value="GGJ62844.1"/>
    <property type="molecule type" value="Genomic_DNA"/>
</dbReference>
<keyword evidence="6" id="KW-0067">ATP-binding</keyword>
<dbReference type="RefSeq" id="WP_194446448.1">
    <property type="nucleotide sequence ID" value="NZ_BMKX01000005.1"/>
</dbReference>
<keyword evidence="10" id="KW-1133">Transmembrane helix</keyword>
<evidence type="ECO:0000256" key="2">
    <source>
        <dbReference type="ARBA" id="ARBA00022527"/>
    </source>
</evidence>
<reference evidence="13" key="1">
    <citation type="journal article" date="2019" name="Int. J. Syst. Evol. Microbiol.">
        <title>The Global Catalogue of Microorganisms (GCM) 10K type strain sequencing project: providing services to taxonomists for standard genome sequencing and annotation.</title>
        <authorList>
            <consortium name="The Broad Institute Genomics Platform"/>
            <consortium name="The Broad Institute Genome Sequencing Center for Infectious Disease"/>
            <person name="Wu L."/>
            <person name="Ma J."/>
        </authorList>
    </citation>
    <scope>NUCLEOTIDE SEQUENCE [LARGE SCALE GENOMIC DNA]</scope>
    <source>
        <strain evidence="13">CGMCC 1.3685</strain>
    </source>
</reference>
<evidence type="ECO:0000256" key="10">
    <source>
        <dbReference type="SAM" id="Phobius"/>
    </source>
</evidence>